<dbReference type="RefSeq" id="WP_057845980.1">
    <property type="nucleotide sequence ID" value="NZ_LLYA01000173.1"/>
</dbReference>
<protein>
    <recommendedName>
        <fullName evidence="3">Amidase domain-containing protein</fullName>
    </recommendedName>
</protein>
<dbReference type="Gene3D" id="3.90.1300.10">
    <property type="entry name" value="Amidase signature (AS) domain"/>
    <property type="match status" value="1"/>
</dbReference>
<dbReference type="InterPro" id="IPR036928">
    <property type="entry name" value="AS_sf"/>
</dbReference>
<dbReference type="EMBL" id="LLYA01000173">
    <property type="protein sequence ID" value="KRR21064.1"/>
    <property type="molecule type" value="Genomic_DNA"/>
</dbReference>
<evidence type="ECO:0000313" key="1">
    <source>
        <dbReference type="EMBL" id="KRR21064.1"/>
    </source>
</evidence>
<gene>
    <name evidence="1" type="ORF">CQ13_31390</name>
</gene>
<dbReference type="Proteomes" id="UP000052023">
    <property type="component" value="Unassembled WGS sequence"/>
</dbReference>
<reference evidence="1 2" key="1">
    <citation type="submission" date="2014-03" db="EMBL/GenBank/DDBJ databases">
        <title>Bradyrhizobium valentinum sp. nov., isolated from effective nodules of Lupinus mariae-josephae, a lupine endemic of basic-lime soils in Eastern Spain.</title>
        <authorList>
            <person name="Duran D."/>
            <person name="Rey L."/>
            <person name="Navarro A."/>
            <person name="Busquets A."/>
            <person name="Imperial J."/>
            <person name="Ruiz-Argueso T."/>
        </authorList>
    </citation>
    <scope>NUCLEOTIDE SEQUENCE [LARGE SCALE GENOMIC DNA]</scope>
    <source>
        <strain evidence="1 2">Ro19</strain>
    </source>
</reference>
<accession>A0A0R3ML80</accession>
<name>A0A0R3ML80_9BRAD</name>
<dbReference type="AlphaFoldDB" id="A0A0R3ML80"/>
<evidence type="ECO:0008006" key="3">
    <source>
        <dbReference type="Google" id="ProtNLM"/>
    </source>
</evidence>
<organism evidence="1 2">
    <name type="scientific">Bradyrhizobium retamae</name>
    <dbReference type="NCBI Taxonomy" id="1300035"/>
    <lineage>
        <taxon>Bacteria</taxon>
        <taxon>Pseudomonadati</taxon>
        <taxon>Pseudomonadota</taxon>
        <taxon>Alphaproteobacteria</taxon>
        <taxon>Hyphomicrobiales</taxon>
        <taxon>Nitrobacteraceae</taxon>
        <taxon>Bradyrhizobium</taxon>
    </lineage>
</organism>
<evidence type="ECO:0000313" key="2">
    <source>
        <dbReference type="Proteomes" id="UP000052023"/>
    </source>
</evidence>
<sequence>MAAQFKRSLVVDGAPVPYMDNLAWPGLVTVANLPATAIPTRRLVGGLPAGAQIAGPYLGDRTTLKFAQLLHRELGGFIRPADTP</sequence>
<comment type="caution">
    <text evidence="1">The sequence shown here is derived from an EMBL/GenBank/DDBJ whole genome shotgun (WGS) entry which is preliminary data.</text>
</comment>
<keyword evidence="2" id="KW-1185">Reference proteome</keyword>
<proteinExistence type="predicted"/>
<dbReference type="SUPFAM" id="SSF75304">
    <property type="entry name" value="Amidase signature (AS) enzymes"/>
    <property type="match status" value="1"/>
</dbReference>